<dbReference type="Proteomes" id="UP000262257">
    <property type="component" value="Unassembled WGS sequence"/>
</dbReference>
<name>A0A3D3G1Z5_ACIRA</name>
<dbReference type="EMBL" id="DPXL01000013">
    <property type="protein sequence ID" value="HCM30391.1"/>
    <property type="molecule type" value="Genomic_DNA"/>
</dbReference>
<evidence type="ECO:0000313" key="1">
    <source>
        <dbReference type="EMBL" id="HCM30391.1"/>
    </source>
</evidence>
<organism evidence="1 2">
    <name type="scientific">Acinetobacter radioresistens</name>
    <dbReference type="NCBI Taxonomy" id="40216"/>
    <lineage>
        <taxon>Bacteria</taxon>
        <taxon>Pseudomonadati</taxon>
        <taxon>Pseudomonadota</taxon>
        <taxon>Gammaproteobacteria</taxon>
        <taxon>Moraxellales</taxon>
        <taxon>Moraxellaceae</taxon>
        <taxon>Acinetobacter</taxon>
    </lineage>
</organism>
<protein>
    <submittedName>
        <fullName evidence="1">Uncharacterized protein</fullName>
    </submittedName>
</protein>
<reference evidence="1 2" key="1">
    <citation type="journal article" date="2018" name="Nat. Biotechnol.">
        <title>A standardized bacterial taxonomy based on genome phylogeny substantially revises the tree of life.</title>
        <authorList>
            <person name="Parks D.H."/>
            <person name="Chuvochina M."/>
            <person name="Waite D.W."/>
            <person name="Rinke C."/>
            <person name="Skarshewski A."/>
            <person name="Chaumeil P.A."/>
            <person name="Hugenholtz P."/>
        </authorList>
    </citation>
    <scope>NUCLEOTIDE SEQUENCE [LARGE SCALE GENOMIC DNA]</scope>
    <source>
        <strain evidence="1">UBA10045</strain>
    </source>
</reference>
<sequence>MKVYMRHFRALGYCRKEGVKPFFDARNWDWQDFIQNGLEAELLLRTRDPRAQAIVDLAREEYERQQEADNRA</sequence>
<comment type="caution">
    <text evidence="1">The sequence shown here is derived from an EMBL/GenBank/DDBJ whole genome shotgun (WGS) entry which is preliminary data.</text>
</comment>
<proteinExistence type="predicted"/>
<dbReference type="AlphaFoldDB" id="A0A3D3G1Z5"/>
<gene>
    <name evidence="1" type="ORF">DIC32_00830</name>
</gene>
<accession>A0A3D3G1Z5</accession>
<evidence type="ECO:0000313" key="2">
    <source>
        <dbReference type="Proteomes" id="UP000262257"/>
    </source>
</evidence>